<dbReference type="SUPFAM" id="SSF52833">
    <property type="entry name" value="Thioredoxin-like"/>
    <property type="match status" value="1"/>
</dbReference>
<gene>
    <name evidence="3" type="ORF">BJ085DRAFT_11951</name>
</gene>
<evidence type="ECO:0000259" key="1">
    <source>
        <dbReference type="PROSITE" id="PS50404"/>
    </source>
</evidence>
<feature type="non-terminal residue" evidence="3">
    <location>
        <position position="160"/>
    </location>
</feature>
<dbReference type="GO" id="GO:0004364">
    <property type="term" value="F:glutathione transferase activity"/>
    <property type="evidence" value="ECO:0007669"/>
    <property type="project" value="TreeGrafter"/>
</dbReference>
<dbReference type="PROSITE" id="PS50404">
    <property type="entry name" value="GST_NTER"/>
    <property type="match status" value="1"/>
</dbReference>
<dbReference type="STRING" id="215637.A0A4P9ZR13"/>
<dbReference type="GO" id="GO:0006749">
    <property type="term" value="P:glutathione metabolic process"/>
    <property type="evidence" value="ECO:0007669"/>
    <property type="project" value="TreeGrafter"/>
</dbReference>
<dbReference type="InterPro" id="IPR040079">
    <property type="entry name" value="Glutathione_S-Trfase"/>
</dbReference>
<protein>
    <recommendedName>
        <fullName evidence="5">Glutathione S-transferase</fullName>
    </recommendedName>
</protein>
<dbReference type="PROSITE" id="PS50405">
    <property type="entry name" value="GST_CTER"/>
    <property type="match status" value="1"/>
</dbReference>
<feature type="domain" description="GST N-terminal" evidence="1">
    <location>
        <begin position="2"/>
        <end position="82"/>
    </location>
</feature>
<dbReference type="Proteomes" id="UP000268162">
    <property type="component" value="Unassembled WGS sequence"/>
</dbReference>
<dbReference type="SUPFAM" id="SSF47616">
    <property type="entry name" value="GST C-terminal domain-like"/>
    <property type="match status" value="1"/>
</dbReference>
<dbReference type="AlphaFoldDB" id="A0A4P9ZR13"/>
<dbReference type="InterPro" id="IPR036249">
    <property type="entry name" value="Thioredoxin-like_sf"/>
</dbReference>
<evidence type="ECO:0000313" key="4">
    <source>
        <dbReference type="Proteomes" id="UP000268162"/>
    </source>
</evidence>
<dbReference type="EMBL" id="ML002790">
    <property type="protein sequence ID" value="RKP35775.1"/>
    <property type="molecule type" value="Genomic_DNA"/>
</dbReference>
<dbReference type="Gene3D" id="3.40.30.10">
    <property type="entry name" value="Glutaredoxin"/>
    <property type="match status" value="1"/>
</dbReference>
<dbReference type="InterPro" id="IPR036282">
    <property type="entry name" value="Glutathione-S-Trfase_C_sf"/>
</dbReference>
<dbReference type="InterPro" id="IPR004045">
    <property type="entry name" value="Glutathione_S-Trfase_N"/>
</dbReference>
<organism evidence="3 4">
    <name type="scientific">Dimargaris cristalligena</name>
    <dbReference type="NCBI Taxonomy" id="215637"/>
    <lineage>
        <taxon>Eukaryota</taxon>
        <taxon>Fungi</taxon>
        <taxon>Fungi incertae sedis</taxon>
        <taxon>Zoopagomycota</taxon>
        <taxon>Kickxellomycotina</taxon>
        <taxon>Dimargaritomycetes</taxon>
        <taxon>Dimargaritales</taxon>
        <taxon>Dimargaritaceae</taxon>
        <taxon>Dimargaris</taxon>
    </lineage>
</organism>
<reference evidence="4" key="1">
    <citation type="journal article" date="2018" name="Nat. Microbiol.">
        <title>Leveraging single-cell genomics to expand the fungal tree of life.</title>
        <authorList>
            <person name="Ahrendt S.R."/>
            <person name="Quandt C.A."/>
            <person name="Ciobanu D."/>
            <person name="Clum A."/>
            <person name="Salamov A."/>
            <person name="Andreopoulos B."/>
            <person name="Cheng J.F."/>
            <person name="Woyke T."/>
            <person name="Pelin A."/>
            <person name="Henrissat B."/>
            <person name="Reynolds N.K."/>
            <person name="Benny G.L."/>
            <person name="Smith M.E."/>
            <person name="James T.Y."/>
            <person name="Grigoriev I.V."/>
        </authorList>
    </citation>
    <scope>NUCLEOTIDE SEQUENCE [LARGE SCALE GENOMIC DNA]</scope>
    <source>
        <strain evidence="4">RSA 468</strain>
    </source>
</reference>
<name>A0A4P9ZR13_9FUNG</name>
<evidence type="ECO:0000259" key="2">
    <source>
        <dbReference type="PROSITE" id="PS50405"/>
    </source>
</evidence>
<evidence type="ECO:0008006" key="5">
    <source>
        <dbReference type="Google" id="ProtNLM"/>
    </source>
</evidence>
<dbReference type="InterPro" id="IPR050213">
    <property type="entry name" value="GST_superfamily"/>
</dbReference>
<feature type="domain" description="GST C-terminal" evidence="2">
    <location>
        <begin position="84"/>
        <end position="160"/>
    </location>
</feature>
<dbReference type="SFLD" id="SFLDS00019">
    <property type="entry name" value="Glutathione_Transferase_(cytos"/>
    <property type="match status" value="1"/>
</dbReference>
<proteinExistence type="predicted"/>
<keyword evidence="4" id="KW-1185">Reference proteome</keyword>
<dbReference type="Gene3D" id="1.20.1050.10">
    <property type="match status" value="1"/>
</dbReference>
<accession>A0A4P9ZR13</accession>
<evidence type="ECO:0000313" key="3">
    <source>
        <dbReference type="EMBL" id="RKP35775.1"/>
    </source>
</evidence>
<dbReference type="Pfam" id="PF13417">
    <property type="entry name" value="GST_N_3"/>
    <property type="match status" value="1"/>
</dbReference>
<dbReference type="InterPro" id="IPR010987">
    <property type="entry name" value="Glutathione-S-Trfase_C-like"/>
</dbReference>
<dbReference type="PANTHER" id="PTHR11571">
    <property type="entry name" value="GLUTATHIONE S-TRANSFERASE"/>
    <property type="match status" value="1"/>
</dbReference>
<sequence>MSTFEVYYAKLPGLAETIRSLLDYADAKWESTYFDDWAEIVNSTPYGRVPVLRETTADGQRIELTESRAIERYLARRFGLYSDDLVEAARMDAVASQFDDVMRPLLAVPHVPEAARPSLIERFRAEANRLFTRHVGQLVANGDNGHYFGNRTSWADIIAY</sequence>